<dbReference type="AlphaFoldDB" id="A0A452VKM4"/>
<comment type="subcellular location">
    <subcellularLocation>
        <location evidence="1">Mitochondrion</location>
    </subcellularLocation>
</comment>
<dbReference type="GeneTree" id="ENSGT01140000285712"/>
<feature type="region of interest" description="Disordered" evidence="3">
    <location>
        <begin position="1"/>
        <end position="27"/>
    </location>
</feature>
<proteinExistence type="predicted"/>
<dbReference type="Ensembl" id="ENSUMAT00000040505.1">
    <property type="protein sequence ID" value="ENSUMAP00000034237.1"/>
    <property type="gene ID" value="ENSUMAG00000024638.1"/>
</dbReference>
<name>A0A452VKM4_URSMA</name>
<dbReference type="InterPro" id="IPR036549">
    <property type="entry name" value="CX6/COA6-like_sf"/>
</dbReference>
<dbReference type="InterPro" id="IPR003213">
    <property type="entry name" value="Cyt_c_oxidase_su6B"/>
</dbReference>
<evidence type="ECO:0000256" key="2">
    <source>
        <dbReference type="ARBA" id="ARBA00023128"/>
    </source>
</evidence>
<evidence type="ECO:0000313" key="4">
    <source>
        <dbReference type="Ensembl" id="ENSUMAP00000034237"/>
    </source>
</evidence>
<dbReference type="Gene3D" id="1.10.10.140">
    <property type="entry name" value="Cytochrome c oxidase, subunit VIb"/>
    <property type="match status" value="1"/>
</dbReference>
<dbReference type="SUPFAM" id="SSF47694">
    <property type="entry name" value="Cytochrome c oxidase subunit h"/>
    <property type="match status" value="1"/>
</dbReference>
<dbReference type="GO" id="GO:0005739">
    <property type="term" value="C:mitochondrion"/>
    <property type="evidence" value="ECO:0007669"/>
    <property type="project" value="UniProtKB-SubCell"/>
</dbReference>
<protein>
    <submittedName>
        <fullName evidence="4">Uncharacterized protein</fullName>
    </submittedName>
</protein>
<dbReference type="GO" id="GO:0045277">
    <property type="term" value="C:respiratory chain complex IV"/>
    <property type="evidence" value="ECO:0007669"/>
    <property type="project" value="InterPro"/>
</dbReference>
<sequence length="101" mass="10945">MLDADSQKPPKGKWSTPPFDPRFPNQNQTQNCYQNFLAVPHRQGSSESPDGADGCLTLSEVTQVASDHRANTCAALARLSTSPQVPRCPEATPSLPPSFHL</sequence>
<feature type="region of interest" description="Disordered" evidence="3">
    <location>
        <begin position="81"/>
        <end position="101"/>
    </location>
</feature>
<keyword evidence="2" id="KW-0496">Mitochondrion</keyword>
<accession>A0A452VKM4</accession>
<dbReference type="PANTHER" id="PTHR11387">
    <property type="entry name" value="CYTOCHROME C OXIDASE SUBUNIT 6B"/>
    <property type="match status" value="1"/>
</dbReference>
<organism evidence="4">
    <name type="scientific">Ursus maritimus</name>
    <name type="common">Polar bear</name>
    <name type="synonym">Thalarctos maritimus</name>
    <dbReference type="NCBI Taxonomy" id="29073"/>
    <lineage>
        <taxon>Eukaryota</taxon>
        <taxon>Metazoa</taxon>
        <taxon>Chordata</taxon>
        <taxon>Craniata</taxon>
        <taxon>Vertebrata</taxon>
        <taxon>Euteleostomi</taxon>
        <taxon>Mammalia</taxon>
        <taxon>Eutheria</taxon>
        <taxon>Laurasiatheria</taxon>
        <taxon>Carnivora</taxon>
        <taxon>Caniformia</taxon>
        <taxon>Ursidae</taxon>
        <taxon>Ursus</taxon>
    </lineage>
</organism>
<evidence type="ECO:0000256" key="3">
    <source>
        <dbReference type="SAM" id="MobiDB-lite"/>
    </source>
</evidence>
<reference evidence="4" key="1">
    <citation type="submission" date="2019-03" db="UniProtKB">
        <authorList>
            <consortium name="Ensembl"/>
        </authorList>
    </citation>
    <scope>IDENTIFICATION</scope>
</reference>
<evidence type="ECO:0000256" key="1">
    <source>
        <dbReference type="ARBA" id="ARBA00004173"/>
    </source>
</evidence>